<sequence length="254" mass="28883">MGTVKLELSHRVVTKCLAHAIKYSGCQVYGLLLADRSPSANLRFNHVQCLDIFPISHTRLLLPILHIADVLFDTSSDYSNELLFEDDKSPLYFHPYPELEHLNSSDPPISGPKANYFYWDNNTRISANQKSIFRHYSNKFSVESQLESRMFDDTRVVAIYSTGQSVMTFENGNEGIARFKDFTHFSSLPLITIDLATDSLGCMFKAQPGSGIEIVLSDIDKITTNVLEMLETRGYRKMRDLDCHLEVYGPEELI</sequence>
<evidence type="ECO:0000313" key="1">
    <source>
        <dbReference type="EMBL" id="SJK86219.1"/>
    </source>
</evidence>
<organism evidence="1 2">
    <name type="scientific">Babesia microti (strain RI)</name>
    <dbReference type="NCBI Taxonomy" id="1133968"/>
    <lineage>
        <taxon>Eukaryota</taxon>
        <taxon>Sar</taxon>
        <taxon>Alveolata</taxon>
        <taxon>Apicomplexa</taxon>
        <taxon>Aconoidasida</taxon>
        <taxon>Piroplasmida</taxon>
        <taxon>Babesiidae</taxon>
        <taxon>Babesia</taxon>
    </lineage>
</organism>
<reference evidence="1 2" key="1">
    <citation type="journal article" date="2012" name="Nucleic Acids Res.">
        <title>Sequencing of the smallest Apicomplexan genome from the human pathogen Babesia microti.</title>
        <authorList>
            <person name="Cornillot E."/>
            <person name="Hadj-Kaddour K."/>
            <person name="Dassouli A."/>
            <person name="Noel B."/>
            <person name="Ranwez V."/>
            <person name="Vacherie B."/>
            <person name="Augagneur Y."/>
            <person name="Bres V."/>
            <person name="Duclos A."/>
            <person name="Randazzo S."/>
            <person name="Carcy B."/>
            <person name="Debierre-Grockiego F."/>
            <person name="Delbecq S."/>
            <person name="Moubri-Menage K."/>
            <person name="Shams-Eldin H."/>
            <person name="Usmani-Brown S."/>
            <person name="Bringaud F."/>
            <person name="Wincker P."/>
            <person name="Vivares C.P."/>
            <person name="Schwarz R.T."/>
            <person name="Schetters T.P."/>
            <person name="Krause P.J."/>
            <person name="Gorenflot A."/>
            <person name="Berry V."/>
            <person name="Barbe V."/>
            <person name="Ben Mamoun C."/>
        </authorList>
    </citation>
    <scope>NUCLEOTIDE SEQUENCE [LARGE SCALE GENOMIC DNA]</scope>
    <source>
        <strain evidence="1 2">RI</strain>
    </source>
</reference>
<proteinExistence type="predicted"/>
<dbReference type="GeneID" id="33043675"/>
<dbReference type="KEGG" id="bmic:BMR1_03g00268"/>
<dbReference type="Proteomes" id="UP000002899">
    <property type="component" value="Chromosome III"/>
</dbReference>
<reference evidence="1 2" key="3">
    <citation type="journal article" date="2016" name="Sci. Rep.">
        <title>Genome-wide diversity and gene expression profiling of Babesia microti isolates identify polymorphic genes that mediate host-pathogen interactions.</title>
        <authorList>
            <person name="Silva J.C."/>
            <person name="Cornillot E."/>
            <person name="McCracken C."/>
            <person name="Usmani-Brown S."/>
            <person name="Dwivedi A."/>
            <person name="Ifeonu O.O."/>
            <person name="Crabtree J."/>
            <person name="Gotia H.T."/>
            <person name="Virji A.Z."/>
            <person name="Reynes C."/>
            <person name="Colinge J."/>
            <person name="Kumar V."/>
            <person name="Lawres L."/>
            <person name="Pazzi J.E."/>
            <person name="Pablo J.V."/>
            <person name="Hung C."/>
            <person name="Brancato J."/>
            <person name="Kumari P."/>
            <person name="Orvis J."/>
            <person name="Tretina K."/>
            <person name="Chibucos M."/>
            <person name="Ott S."/>
            <person name="Sadzewicz L."/>
            <person name="Sengamalay N."/>
            <person name="Shetty A.C."/>
            <person name="Su Q."/>
            <person name="Tallon L."/>
            <person name="Fraser C.M."/>
            <person name="Frutos R."/>
            <person name="Molina D.M."/>
            <person name="Krause P.J."/>
            <person name="Ben Mamoun C."/>
        </authorList>
    </citation>
    <scope>NUCLEOTIDE SEQUENCE [LARGE SCALE GENOMIC DNA]</scope>
    <source>
        <strain evidence="1 2">RI</strain>
    </source>
</reference>
<protein>
    <submittedName>
        <fullName evidence="1">Uncharacterized protein</fullName>
    </submittedName>
</protein>
<dbReference type="InterPro" id="IPR005366">
    <property type="entry name" value="EMC8/9"/>
</dbReference>
<evidence type="ECO:0000313" key="2">
    <source>
        <dbReference type="Proteomes" id="UP000002899"/>
    </source>
</evidence>
<dbReference type="GO" id="GO:0072546">
    <property type="term" value="C:EMC complex"/>
    <property type="evidence" value="ECO:0007669"/>
    <property type="project" value="InterPro"/>
</dbReference>
<reference evidence="1 2" key="2">
    <citation type="journal article" date="2013" name="PLoS ONE">
        <title>Whole genome mapping and re-organization of the nuclear and mitochondrial genomes of Babesia microti isolates.</title>
        <authorList>
            <person name="Cornillot E."/>
            <person name="Dassouli A."/>
            <person name="Garg A."/>
            <person name="Pachikara N."/>
            <person name="Randazzo S."/>
            <person name="Depoix D."/>
            <person name="Carcy B."/>
            <person name="Delbecq S."/>
            <person name="Frutos R."/>
            <person name="Silva J.C."/>
            <person name="Sutton R."/>
            <person name="Krause P.J."/>
            <person name="Mamoun C.B."/>
        </authorList>
    </citation>
    <scope>NUCLEOTIDE SEQUENCE [LARGE SCALE GENOMIC DNA]</scope>
    <source>
        <strain evidence="1 2">RI</strain>
    </source>
</reference>
<dbReference type="VEuPathDB" id="PiroplasmaDB:BMR1_03g00268"/>
<keyword evidence="2" id="KW-1185">Reference proteome</keyword>
<dbReference type="AlphaFoldDB" id="A0A1R4AB32"/>
<accession>A0A1R4AB32</accession>
<dbReference type="RefSeq" id="XP_021338405.1">
    <property type="nucleotide sequence ID" value="XM_021481809.1"/>
</dbReference>
<name>A0A1R4AB32_BABMR</name>
<gene>
    <name evidence="1" type="ORF">BMR1_03g00268</name>
</gene>
<dbReference type="EMBL" id="LN871598">
    <property type="protein sequence ID" value="SJK86219.1"/>
    <property type="molecule type" value="Genomic_DNA"/>
</dbReference>
<dbReference type="Pfam" id="PF03665">
    <property type="entry name" value="UPF0172"/>
    <property type="match status" value="1"/>
</dbReference>